<feature type="signal peptide" evidence="1">
    <location>
        <begin position="1"/>
        <end position="21"/>
    </location>
</feature>
<keyword evidence="3" id="KW-1185">Reference proteome</keyword>
<comment type="caution">
    <text evidence="2">The sequence shown here is derived from an EMBL/GenBank/DDBJ whole genome shotgun (WGS) entry which is preliminary data.</text>
</comment>
<organism evidence="2 3">
    <name type="scientific">Paraburkholderia sabiae</name>
    <dbReference type="NCBI Taxonomy" id="273251"/>
    <lineage>
        <taxon>Bacteria</taxon>
        <taxon>Pseudomonadati</taxon>
        <taxon>Pseudomonadota</taxon>
        <taxon>Betaproteobacteria</taxon>
        <taxon>Burkholderiales</taxon>
        <taxon>Burkholderiaceae</taxon>
        <taxon>Paraburkholderia</taxon>
    </lineage>
</organism>
<accession>A0ABU9Q9H9</accession>
<protein>
    <submittedName>
        <fullName evidence="2">Uncharacterized protein</fullName>
    </submittedName>
</protein>
<dbReference type="RefSeq" id="WP_201647206.1">
    <property type="nucleotide sequence ID" value="NZ_CAJHCS010000001.1"/>
</dbReference>
<gene>
    <name evidence="2" type="ORF">V4C55_10045</name>
</gene>
<keyword evidence="1" id="KW-0732">Signal</keyword>
<proteinExistence type="predicted"/>
<reference evidence="2 3" key="1">
    <citation type="submission" date="2024-01" db="EMBL/GenBank/DDBJ databases">
        <title>The diversity of rhizobia nodulating Mimosa spp. in eleven states of Brazil covering several biomes is determined by host plant, location, and edaphic factors.</title>
        <authorList>
            <person name="Rouws L."/>
            <person name="Barauna A."/>
            <person name="Beukes C."/>
            <person name="De Faria S.M."/>
            <person name="Gross E."/>
            <person name="Dos Reis Junior F.B."/>
            <person name="Simon M."/>
            <person name="Maluk M."/>
            <person name="Odee D.W."/>
            <person name="Kenicer G."/>
            <person name="Young J.P.W."/>
            <person name="Reis V.M."/>
            <person name="Zilli J."/>
            <person name="James E.K."/>
        </authorList>
    </citation>
    <scope>NUCLEOTIDE SEQUENCE [LARGE SCALE GENOMIC DNA]</scope>
    <source>
        <strain evidence="2 3">JPY77</strain>
    </source>
</reference>
<evidence type="ECO:0000313" key="2">
    <source>
        <dbReference type="EMBL" id="MEM5286054.1"/>
    </source>
</evidence>
<dbReference type="Proteomes" id="UP001494588">
    <property type="component" value="Unassembled WGS sequence"/>
</dbReference>
<name>A0ABU9Q9H9_9BURK</name>
<feature type="chain" id="PRO_5046592136" evidence="1">
    <location>
        <begin position="22"/>
        <end position="103"/>
    </location>
</feature>
<evidence type="ECO:0000256" key="1">
    <source>
        <dbReference type="SAM" id="SignalP"/>
    </source>
</evidence>
<evidence type="ECO:0000313" key="3">
    <source>
        <dbReference type="Proteomes" id="UP001494588"/>
    </source>
</evidence>
<sequence>MRSLSMIVTLCTLCASSVALAQSTLTIHSSPLKCENLLSIANHGTPVLADRVAVANTQFRKSDSALVIDAEAPDGLIVDTCTRARRVTFVDEIARLRSVATTP</sequence>
<dbReference type="EMBL" id="JAZHGC010000007">
    <property type="protein sequence ID" value="MEM5286054.1"/>
    <property type="molecule type" value="Genomic_DNA"/>
</dbReference>